<evidence type="ECO:0000256" key="1">
    <source>
        <dbReference type="SAM" id="Phobius"/>
    </source>
</evidence>
<organism evidence="2 3">
    <name type="scientific">Actinoplanes sichuanensis</name>
    <dbReference type="NCBI Taxonomy" id="512349"/>
    <lineage>
        <taxon>Bacteria</taxon>
        <taxon>Bacillati</taxon>
        <taxon>Actinomycetota</taxon>
        <taxon>Actinomycetes</taxon>
        <taxon>Micromonosporales</taxon>
        <taxon>Micromonosporaceae</taxon>
        <taxon>Actinoplanes</taxon>
    </lineage>
</organism>
<feature type="transmembrane region" description="Helical" evidence="1">
    <location>
        <begin position="14"/>
        <end position="34"/>
    </location>
</feature>
<keyword evidence="3" id="KW-1185">Reference proteome</keyword>
<feature type="transmembrane region" description="Helical" evidence="1">
    <location>
        <begin position="159"/>
        <end position="178"/>
    </location>
</feature>
<accession>A0ABW4A049</accession>
<keyword evidence="1" id="KW-0472">Membrane</keyword>
<sequence length="219" mass="23658">MDAVGGDKTFEQTILRYAAGLFVILLFVVAYPTYVQITTLSDFAADRLETHRATVVAIDYDSGWDTAQHWTSQQLTLRLDDGAERTESMSGTMVDVQEGDMVSVGLSHGRLVSVEGVYVRSKSAVVGIGLLIMAGAFVLSAISAVQIRRPTSTRSTPYTSGYVTQAVVLCLLLTLVPWPGRLEAWGPVIALVLAAAIPLTIFRARHRRPAPAVISPDNP</sequence>
<proteinExistence type="predicted"/>
<evidence type="ECO:0000313" key="3">
    <source>
        <dbReference type="Proteomes" id="UP001597183"/>
    </source>
</evidence>
<feature type="transmembrane region" description="Helical" evidence="1">
    <location>
        <begin position="184"/>
        <end position="202"/>
    </location>
</feature>
<feature type="transmembrane region" description="Helical" evidence="1">
    <location>
        <begin position="124"/>
        <end position="147"/>
    </location>
</feature>
<dbReference type="Proteomes" id="UP001597183">
    <property type="component" value="Unassembled WGS sequence"/>
</dbReference>
<dbReference type="EMBL" id="JBHTMK010000004">
    <property type="protein sequence ID" value="MFD1364060.1"/>
    <property type="molecule type" value="Genomic_DNA"/>
</dbReference>
<dbReference type="RefSeq" id="WP_317794024.1">
    <property type="nucleotide sequence ID" value="NZ_AP028461.1"/>
</dbReference>
<keyword evidence="1" id="KW-1133">Transmembrane helix</keyword>
<evidence type="ECO:0000313" key="2">
    <source>
        <dbReference type="EMBL" id="MFD1364060.1"/>
    </source>
</evidence>
<keyword evidence="1" id="KW-0812">Transmembrane</keyword>
<name>A0ABW4A049_9ACTN</name>
<protein>
    <submittedName>
        <fullName evidence="2">Uncharacterized protein</fullName>
    </submittedName>
</protein>
<comment type="caution">
    <text evidence="2">The sequence shown here is derived from an EMBL/GenBank/DDBJ whole genome shotgun (WGS) entry which is preliminary data.</text>
</comment>
<gene>
    <name evidence="2" type="ORF">ACFQ5G_01750</name>
</gene>
<reference evidence="3" key="1">
    <citation type="journal article" date="2019" name="Int. J. Syst. Evol. Microbiol.">
        <title>The Global Catalogue of Microorganisms (GCM) 10K type strain sequencing project: providing services to taxonomists for standard genome sequencing and annotation.</title>
        <authorList>
            <consortium name="The Broad Institute Genomics Platform"/>
            <consortium name="The Broad Institute Genome Sequencing Center for Infectious Disease"/>
            <person name="Wu L."/>
            <person name="Ma J."/>
        </authorList>
    </citation>
    <scope>NUCLEOTIDE SEQUENCE [LARGE SCALE GENOMIC DNA]</scope>
    <source>
        <strain evidence="3">CCM 7526</strain>
    </source>
</reference>